<sequence length="140" mass="15915">TRPSQTFSFRHSKARVSGSNIHHQLRGRSRRLIGKLPKVSRSHFGLMDDSNVVARWREESLARRDSIAEMGMVPILICLIFFIAALIAIRFLCKYIYNSILIDDETPSVSSMYSIMSTMDTKGLVGYSNKGYQHAEHIIP</sequence>
<feature type="non-terminal residue" evidence="2">
    <location>
        <position position="1"/>
    </location>
</feature>
<dbReference type="AlphaFoldDB" id="A0AAV5UGC6"/>
<evidence type="ECO:0000256" key="1">
    <source>
        <dbReference type="SAM" id="Phobius"/>
    </source>
</evidence>
<comment type="caution">
    <text evidence="2">The sequence shown here is derived from an EMBL/GenBank/DDBJ whole genome shotgun (WGS) entry which is preliminary data.</text>
</comment>
<dbReference type="Proteomes" id="UP001432027">
    <property type="component" value="Unassembled WGS sequence"/>
</dbReference>
<evidence type="ECO:0000313" key="3">
    <source>
        <dbReference type="Proteomes" id="UP001432027"/>
    </source>
</evidence>
<keyword evidence="1" id="KW-0472">Membrane</keyword>
<keyword evidence="1" id="KW-1133">Transmembrane helix</keyword>
<protein>
    <submittedName>
        <fullName evidence="2">Uncharacterized protein</fullName>
    </submittedName>
</protein>
<accession>A0AAV5UGC6</accession>
<feature type="transmembrane region" description="Helical" evidence="1">
    <location>
        <begin position="73"/>
        <end position="92"/>
    </location>
</feature>
<gene>
    <name evidence="2" type="ORF">PENTCL1PPCAC_28269</name>
</gene>
<proteinExistence type="predicted"/>
<reference evidence="2" key="1">
    <citation type="submission" date="2023-10" db="EMBL/GenBank/DDBJ databases">
        <title>Genome assembly of Pristionchus species.</title>
        <authorList>
            <person name="Yoshida K."/>
            <person name="Sommer R.J."/>
        </authorList>
    </citation>
    <scope>NUCLEOTIDE SEQUENCE</scope>
    <source>
        <strain evidence="2">RS0144</strain>
    </source>
</reference>
<keyword evidence="1" id="KW-0812">Transmembrane</keyword>
<keyword evidence="3" id="KW-1185">Reference proteome</keyword>
<dbReference type="EMBL" id="BTSX01000006">
    <property type="protein sequence ID" value="GMT06095.1"/>
    <property type="molecule type" value="Genomic_DNA"/>
</dbReference>
<name>A0AAV5UGC6_9BILA</name>
<organism evidence="2 3">
    <name type="scientific">Pristionchus entomophagus</name>
    <dbReference type="NCBI Taxonomy" id="358040"/>
    <lineage>
        <taxon>Eukaryota</taxon>
        <taxon>Metazoa</taxon>
        <taxon>Ecdysozoa</taxon>
        <taxon>Nematoda</taxon>
        <taxon>Chromadorea</taxon>
        <taxon>Rhabditida</taxon>
        <taxon>Rhabditina</taxon>
        <taxon>Diplogasteromorpha</taxon>
        <taxon>Diplogasteroidea</taxon>
        <taxon>Neodiplogasteridae</taxon>
        <taxon>Pristionchus</taxon>
    </lineage>
</organism>
<evidence type="ECO:0000313" key="2">
    <source>
        <dbReference type="EMBL" id="GMT06095.1"/>
    </source>
</evidence>